<dbReference type="PROSITE" id="PS50866">
    <property type="entry name" value="GOLD"/>
    <property type="match status" value="1"/>
</dbReference>
<keyword evidence="1" id="KW-0812">Transmembrane</keyword>
<feature type="non-terminal residue" evidence="3">
    <location>
        <position position="88"/>
    </location>
</feature>
<dbReference type="GO" id="GO:0016020">
    <property type="term" value="C:membrane"/>
    <property type="evidence" value="ECO:0007669"/>
    <property type="project" value="UniProtKB-SubCell"/>
</dbReference>
<dbReference type="Proteomes" id="UP001634394">
    <property type="component" value="Unassembled WGS sequence"/>
</dbReference>
<comment type="subcellular location">
    <subcellularLocation>
        <location evidence="1">Membrane</location>
        <topology evidence="1">Single-pass type I membrane protein</topology>
    </subcellularLocation>
</comment>
<gene>
    <name evidence="3" type="ORF">ACJMK2_007751</name>
</gene>
<name>A0ABD3VMH3_SINWO</name>
<dbReference type="SUPFAM" id="SSF101576">
    <property type="entry name" value="Supernatant protein factor (SPF), C-terminal domain"/>
    <property type="match status" value="1"/>
</dbReference>
<keyword evidence="4" id="KW-1185">Reference proteome</keyword>
<dbReference type="InterPro" id="IPR036598">
    <property type="entry name" value="GOLD_dom_sf"/>
</dbReference>
<dbReference type="InterPro" id="IPR009038">
    <property type="entry name" value="GOLD_dom"/>
</dbReference>
<dbReference type="Pfam" id="PF01105">
    <property type="entry name" value="EMP24_GP25L"/>
    <property type="match status" value="1"/>
</dbReference>
<reference evidence="3 4" key="1">
    <citation type="submission" date="2024-11" db="EMBL/GenBank/DDBJ databases">
        <title>Chromosome-level genome assembly of the freshwater bivalve Anodonta woodiana.</title>
        <authorList>
            <person name="Chen X."/>
        </authorList>
    </citation>
    <scope>NUCLEOTIDE SEQUENCE [LARGE SCALE GENOMIC DNA]</scope>
    <source>
        <strain evidence="3">MN2024</strain>
        <tissue evidence="3">Gills</tissue>
    </source>
</reference>
<comment type="similarity">
    <text evidence="1">Belongs to the EMP24/GP25L family.</text>
</comment>
<protein>
    <recommendedName>
        <fullName evidence="2">GOLD domain-containing protein</fullName>
    </recommendedName>
</protein>
<proteinExistence type="inferred from homology"/>
<evidence type="ECO:0000259" key="2">
    <source>
        <dbReference type="PROSITE" id="PS50866"/>
    </source>
</evidence>
<evidence type="ECO:0000313" key="4">
    <source>
        <dbReference type="Proteomes" id="UP001634394"/>
    </source>
</evidence>
<sequence>VLRGGDRNVNGFIKGPSHTIIDSIANTQDGEFNMPVVETGDYSICIDNTLSRFSSKLVYMYLVTYVLSEWVQYAKELDDVDVTVSKFK</sequence>
<organism evidence="3 4">
    <name type="scientific">Sinanodonta woodiana</name>
    <name type="common">Chinese pond mussel</name>
    <name type="synonym">Anodonta woodiana</name>
    <dbReference type="NCBI Taxonomy" id="1069815"/>
    <lineage>
        <taxon>Eukaryota</taxon>
        <taxon>Metazoa</taxon>
        <taxon>Spiralia</taxon>
        <taxon>Lophotrochozoa</taxon>
        <taxon>Mollusca</taxon>
        <taxon>Bivalvia</taxon>
        <taxon>Autobranchia</taxon>
        <taxon>Heteroconchia</taxon>
        <taxon>Palaeoheterodonta</taxon>
        <taxon>Unionida</taxon>
        <taxon>Unionoidea</taxon>
        <taxon>Unionidae</taxon>
        <taxon>Unioninae</taxon>
        <taxon>Sinanodonta</taxon>
    </lineage>
</organism>
<evidence type="ECO:0000256" key="1">
    <source>
        <dbReference type="RuleBase" id="RU003827"/>
    </source>
</evidence>
<comment type="caution">
    <text evidence="3">The sequence shown here is derived from an EMBL/GenBank/DDBJ whole genome shotgun (WGS) entry which is preliminary data.</text>
</comment>
<keyword evidence="1" id="KW-0472">Membrane</keyword>
<feature type="domain" description="GOLD" evidence="2">
    <location>
        <begin position="1"/>
        <end position="64"/>
    </location>
</feature>
<evidence type="ECO:0000313" key="3">
    <source>
        <dbReference type="EMBL" id="KAL3861727.1"/>
    </source>
</evidence>
<feature type="non-terminal residue" evidence="3">
    <location>
        <position position="1"/>
    </location>
</feature>
<dbReference type="EMBL" id="JBJQND010000011">
    <property type="protein sequence ID" value="KAL3861727.1"/>
    <property type="molecule type" value="Genomic_DNA"/>
</dbReference>
<dbReference type="AlphaFoldDB" id="A0ABD3VMH3"/>
<accession>A0ABD3VMH3</accession>